<dbReference type="EnsemblPlants" id="AVESA.00010b.r2.4AG0621730.1">
    <property type="protein sequence ID" value="AVESA.00010b.r2.4AG0621730.1.CDS.1"/>
    <property type="gene ID" value="AVESA.00010b.r2.4AG0621730"/>
</dbReference>
<evidence type="ECO:0000313" key="2">
    <source>
        <dbReference type="Proteomes" id="UP001732700"/>
    </source>
</evidence>
<reference evidence="1" key="2">
    <citation type="submission" date="2025-09" db="UniProtKB">
        <authorList>
            <consortium name="EnsemblPlants"/>
        </authorList>
    </citation>
    <scope>IDENTIFICATION</scope>
</reference>
<name>A0ACD5WET2_AVESA</name>
<dbReference type="Proteomes" id="UP001732700">
    <property type="component" value="Chromosome 4A"/>
</dbReference>
<protein>
    <submittedName>
        <fullName evidence="1">Uncharacterized protein</fullName>
    </submittedName>
</protein>
<accession>A0ACD5WET2</accession>
<organism evidence="1 2">
    <name type="scientific">Avena sativa</name>
    <name type="common">Oat</name>
    <dbReference type="NCBI Taxonomy" id="4498"/>
    <lineage>
        <taxon>Eukaryota</taxon>
        <taxon>Viridiplantae</taxon>
        <taxon>Streptophyta</taxon>
        <taxon>Embryophyta</taxon>
        <taxon>Tracheophyta</taxon>
        <taxon>Spermatophyta</taxon>
        <taxon>Magnoliopsida</taxon>
        <taxon>Liliopsida</taxon>
        <taxon>Poales</taxon>
        <taxon>Poaceae</taxon>
        <taxon>BOP clade</taxon>
        <taxon>Pooideae</taxon>
        <taxon>Poodae</taxon>
        <taxon>Poeae</taxon>
        <taxon>Poeae Chloroplast Group 1 (Aveneae type)</taxon>
        <taxon>Aveninae</taxon>
        <taxon>Avena</taxon>
    </lineage>
</organism>
<evidence type="ECO:0000313" key="1">
    <source>
        <dbReference type="EnsemblPlants" id="AVESA.00010b.r2.4AG0621730.1.CDS.1"/>
    </source>
</evidence>
<proteinExistence type="predicted"/>
<sequence>MVLVAKISQPELKGAQSDVMDFRSTRSSIPTESDEFCDILRTPRLAQNGNSLSGESMTCASTQISLTPIQQAAVLAECLHVNRRSRNDEMSGWEMAPYIESIESQDESYFVVKSLGDVLRTRWESTRSHTKQRALLMMENLIEDIGKECPMASRRAKLVFGVHMPTLPALRKEYGELLISCGILGKALDVFKDLELWDNLIYCYQLSGKLADAVSLINARLSVTSNDPRLWCSLGDASNNDDHYRKALEVSNNKSARALRSLARSAYNRNDFDTSKTLWESALALNSLYPDGWFSYGTVLWKDKDLEKAVDAFTHAV</sequence>
<reference evidence="1" key="1">
    <citation type="submission" date="2021-05" db="EMBL/GenBank/DDBJ databases">
        <authorList>
            <person name="Scholz U."/>
            <person name="Mascher M."/>
            <person name="Fiebig A."/>
        </authorList>
    </citation>
    <scope>NUCLEOTIDE SEQUENCE [LARGE SCALE GENOMIC DNA]</scope>
</reference>
<keyword evidence="2" id="KW-1185">Reference proteome</keyword>